<evidence type="ECO:0000313" key="2">
    <source>
        <dbReference type="Proteomes" id="UP000182258"/>
    </source>
</evidence>
<gene>
    <name evidence="1" type="ORF">SAMN04488059_13019</name>
</gene>
<proteinExistence type="predicted"/>
<organism evidence="1 2">
    <name type="scientific">Devosia psychrophila</name>
    <dbReference type="NCBI Taxonomy" id="728005"/>
    <lineage>
        <taxon>Bacteria</taxon>
        <taxon>Pseudomonadati</taxon>
        <taxon>Pseudomonadota</taxon>
        <taxon>Alphaproteobacteria</taxon>
        <taxon>Hyphomicrobiales</taxon>
        <taxon>Devosiaceae</taxon>
        <taxon>Devosia</taxon>
    </lineage>
</organism>
<name>A0A1I1QK64_9HYPH</name>
<dbReference type="EMBL" id="FOMB01000030">
    <property type="protein sequence ID" value="SFD22521.1"/>
    <property type="molecule type" value="Genomic_DNA"/>
</dbReference>
<dbReference type="SUPFAM" id="SSF100950">
    <property type="entry name" value="NagB/RpiA/CoA transferase-like"/>
    <property type="match status" value="1"/>
</dbReference>
<dbReference type="RefSeq" id="WP_052952805.1">
    <property type="nucleotide sequence ID" value="NZ_FOMB01000030.1"/>
</dbReference>
<accession>A0A1I1QK64</accession>
<keyword evidence="1" id="KW-0808">Transferase</keyword>
<dbReference type="InterPro" id="IPR037171">
    <property type="entry name" value="NagB/RpiA_transferase-like"/>
</dbReference>
<dbReference type="STRING" id="728005.SAMN04488059_13019"/>
<sequence>MPIHSETLEHLRSGQLVSMDYAIIEATAITEDGGIVPTTPVGNSSFAILASKVIIEPTSTRRQNWKGYTTSKSRRGGRREN</sequence>
<dbReference type="GO" id="GO:0016787">
    <property type="term" value="F:hydrolase activity"/>
    <property type="evidence" value="ECO:0007669"/>
    <property type="project" value="UniProtKB-KW"/>
</dbReference>
<dbReference type="Proteomes" id="UP000182258">
    <property type="component" value="Unassembled WGS sequence"/>
</dbReference>
<protein>
    <submittedName>
        <fullName evidence="1">Acetyl-CoA hydrolase/transferase N-terminal domain-containing protein</fullName>
    </submittedName>
</protein>
<reference evidence="1 2" key="1">
    <citation type="submission" date="2016-10" db="EMBL/GenBank/DDBJ databases">
        <authorList>
            <person name="de Groot N.N."/>
        </authorList>
    </citation>
    <scope>NUCLEOTIDE SEQUENCE [LARGE SCALE GENOMIC DNA]</scope>
    <source>
        <strain evidence="1 2">CGMCC 1.10210</strain>
    </source>
</reference>
<dbReference type="GO" id="GO:0016740">
    <property type="term" value="F:transferase activity"/>
    <property type="evidence" value="ECO:0007669"/>
    <property type="project" value="UniProtKB-KW"/>
</dbReference>
<evidence type="ECO:0000313" key="1">
    <source>
        <dbReference type="EMBL" id="SFD22521.1"/>
    </source>
</evidence>
<dbReference type="AlphaFoldDB" id="A0A1I1QK64"/>
<keyword evidence="1" id="KW-0378">Hydrolase</keyword>